<feature type="signal peptide" evidence="2">
    <location>
        <begin position="1"/>
        <end position="17"/>
    </location>
</feature>
<gene>
    <name evidence="3" type="ORF">CAPTEDRAFT_216377</name>
</gene>
<name>R7U1T3_CAPTE</name>
<dbReference type="AlphaFoldDB" id="R7U1T3"/>
<dbReference type="EMBL" id="AMQN01009879">
    <property type="status" value="NOT_ANNOTATED_CDS"/>
    <property type="molecule type" value="Genomic_DNA"/>
</dbReference>
<sequence length="157" mass="17622">MSTQIVLFCAFIALCTAGPRHTSSFSAPVPPGFMRSDEGVEAVYRNDLRQLNVNHIARKHQTGEGTAPWYGVPGTGIDFTNSRVLSNSYPEHTHQSNNYFDTRRFGSGQQYFGGSTGPAYQPYPAPHQPTYYQPPPPPPKTEVHHYSYGYYTHDDKH</sequence>
<dbReference type="EnsemblMetazoa" id="CapteT216377">
    <property type="protein sequence ID" value="CapteP216377"/>
    <property type="gene ID" value="CapteG216377"/>
</dbReference>
<proteinExistence type="predicted"/>
<feature type="region of interest" description="Disordered" evidence="1">
    <location>
        <begin position="104"/>
        <end position="157"/>
    </location>
</feature>
<reference evidence="5" key="1">
    <citation type="submission" date="2012-12" db="EMBL/GenBank/DDBJ databases">
        <authorList>
            <person name="Hellsten U."/>
            <person name="Grimwood J."/>
            <person name="Chapman J.A."/>
            <person name="Shapiro H."/>
            <person name="Aerts A."/>
            <person name="Otillar R.P."/>
            <person name="Terry A.Y."/>
            <person name="Boore J.L."/>
            <person name="Simakov O."/>
            <person name="Marletaz F."/>
            <person name="Cho S.-J."/>
            <person name="Edsinger-Gonzales E."/>
            <person name="Havlak P."/>
            <person name="Kuo D.-H."/>
            <person name="Larsson T."/>
            <person name="Lv J."/>
            <person name="Arendt D."/>
            <person name="Savage R."/>
            <person name="Osoegawa K."/>
            <person name="de Jong P."/>
            <person name="Lindberg D.R."/>
            <person name="Seaver E.C."/>
            <person name="Weisblat D.A."/>
            <person name="Putnam N.H."/>
            <person name="Grigoriev I.V."/>
            <person name="Rokhsar D.S."/>
        </authorList>
    </citation>
    <scope>NUCLEOTIDE SEQUENCE</scope>
    <source>
        <strain evidence="5">I ESC-2004</strain>
    </source>
</reference>
<dbReference type="EMBL" id="KB306460">
    <property type="protein sequence ID" value="ELT99797.1"/>
    <property type="molecule type" value="Genomic_DNA"/>
</dbReference>
<reference evidence="3 5" key="2">
    <citation type="journal article" date="2013" name="Nature">
        <title>Insights into bilaterian evolution from three spiralian genomes.</title>
        <authorList>
            <person name="Simakov O."/>
            <person name="Marletaz F."/>
            <person name="Cho S.J."/>
            <person name="Edsinger-Gonzales E."/>
            <person name="Havlak P."/>
            <person name="Hellsten U."/>
            <person name="Kuo D.H."/>
            <person name="Larsson T."/>
            <person name="Lv J."/>
            <person name="Arendt D."/>
            <person name="Savage R."/>
            <person name="Osoegawa K."/>
            <person name="de Jong P."/>
            <person name="Grimwood J."/>
            <person name="Chapman J.A."/>
            <person name="Shapiro H."/>
            <person name="Aerts A."/>
            <person name="Otillar R.P."/>
            <person name="Terry A.Y."/>
            <person name="Boore J.L."/>
            <person name="Grigoriev I.V."/>
            <person name="Lindberg D.R."/>
            <person name="Seaver E.C."/>
            <person name="Weisblat D.A."/>
            <person name="Putnam N.H."/>
            <person name="Rokhsar D.S."/>
        </authorList>
    </citation>
    <scope>NUCLEOTIDE SEQUENCE</scope>
    <source>
        <strain evidence="3 5">I ESC-2004</strain>
    </source>
</reference>
<evidence type="ECO:0000313" key="5">
    <source>
        <dbReference type="Proteomes" id="UP000014760"/>
    </source>
</evidence>
<feature type="compositionally biased region" description="Pro residues" evidence="1">
    <location>
        <begin position="121"/>
        <end position="140"/>
    </location>
</feature>
<feature type="chain" id="PRO_5008787591" evidence="2">
    <location>
        <begin position="18"/>
        <end position="157"/>
    </location>
</feature>
<organism evidence="3">
    <name type="scientific">Capitella teleta</name>
    <name type="common">Polychaete worm</name>
    <dbReference type="NCBI Taxonomy" id="283909"/>
    <lineage>
        <taxon>Eukaryota</taxon>
        <taxon>Metazoa</taxon>
        <taxon>Spiralia</taxon>
        <taxon>Lophotrochozoa</taxon>
        <taxon>Annelida</taxon>
        <taxon>Polychaeta</taxon>
        <taxon>Sedentaria</taxon>
        <taxon>Scolecida</taxon>
        <taxon>Capitellidae</taxon>
        <taxon>Capitella</taxon>
    </lineage>
</organism>
<keyword evidence="2" id="KW-0732">Signal</keyword>
<keyword evidence="5" id="KW-1185">Reference proteome</keyword>
<evidence type="ECO:0000313" key="3">
    <source>
        <dbReference type="EMBL" id="ELT99797.1"/>
    </source>
</evidence>
<accession>R7U1T3</accession>
<reference evidence="4" key="3">
    <citation type="submission" date="2015-06" db="UniProtKB">
        <authorList>
            <consortium name="EnsemblMetazoa"/>
        </authorList>
    </citation>
    <scope>IDENTIFICATION</scope>
</reference>
<evidence type="ECO:0000256" key="2">
    <source>
        <dbReference type="SAM" id="SignalP"/>
    </source>
</evidence>
<dbReference type="HOGENOM" id="CLU_1679602_0_0_1"/>
<evidence type="ECO:0000256" key="1">
    <source>
        <dbReference type="SAM" id="MobiDB-lite"/>
    </source>
</evidence>
<dbReference type="Proteomes" id="UP000014760">
    <property type="component" value="Unassembled WGS sequence"/>
</dbReference>
<protein>
    <submittedName>
        <fullName evidence="3 4">Uncharacterized protein</fullName>
    </submittedName>
</protein>
<evidence type="ECO:0000313" key="4">
    <source>
        <dbReference type="EnsemblMetazoa" id="CapteP216377"/>
    </source>
</evidence>